<evidence type="ECO:0000256" key="1">
    <source>
        <dbReference type="SAM" id="Phobius"/>
    </source>
</evidence>
<organism evidence="3 4">
    <name type="scientific">Fulvivirga kasyanovii</name>
    <dbReference type="NCBI Taxonomy" id="396812"/>
    <lineage>
        <taxon>Bacteria</taxon>
        <taxon>Pseudomonadati</taxon>
        <taxon>Bacteroidota</taxon>
        <taxon>Cytophagia</taxon>
        <taxon>Cytophagales</taxon>
        <taxon>Fulvivirgaceae</taxon>
        <taxon>Fulvivirga</taxon>
    </lineage>
</organism>
<keyword evidence="1" id="KW-1133">Transmembrane helix</keyword>
<evidence type="ECO:0000313" key="3">
    <source>
        <dbReference type="EMBL" id="MTI24598.1"/>
    </source>
</evidence>
<name>A0ABW9RKP7_9BACT</name>
<evidence type="ECO:0000313" key="4">
    <source>
        <dbReference type="Proteomes" id="UP000798808"/>
    </source>
</evidence>
<reference evidence="3 4" key="1">
    <citation type="submission" date="2019-02" db="EMBL/GenBank/DDBJ databases">
        <authorList>
            <person name="Goldberg S.R."/>
            <person name="Haltli B.A."/>
            <person name="Correa H."/>
            <person name="Russell K.G."/>
        </authorList>
    </citation>
    <scope>NUCLEOTIDE SEQUENCE [LARGE SCALE GENOMIC DNA]</scope>
    <source>
        <strain evidence="3 4">JCM 16186</strain>
    </source>
</reference>
<evidence type="ECO:0000259" key="2">
    <source>
        <dbReference type="SMART" id="SM00062"/>
    </source>
</evidence>
<dbReference type="Gene3D" id="3.40.190.10">
    <property type="entry name" value="Periplasmic binding protein-like II"/>
    <property type="match status" value="1"/>
</dbReference>
<dbReference type="SMART" id="SM00062">
    <property type="entry name" value="PBPb"/>
    <property type="match status" value="1"/>
</dbReference>
<keyword evidence="4" id="KW-1185">Reference proteome</keyword>
<keyword evidence="1" id="KW-0472">Membrane</keyword>
<gene>
    <name evidence="3" type="ORF">E1163_06550</name>
</gene>
<protein>
    <submittedName>
        <fullName evidence="3">Transporter substrate-binding domain-containing protein</fullName>
    </submittedName>
</protein>
<dbReference type="SUPFAM" id="SSF53850">
    <property type="entry name" value="Periplasmic binding protein-like II"/>
    <property type="match status" value="1"/>
</dbReference>
<accession>A0ABW9RKP7</accession>
<sequence>MAAPVLVAYALPLFTILIFITEKIMKTLWFICVVIATQCWSCNYPQDPDHTLDKIKNQTIRVGISESPGLTIVDDDQPSGTEVELIKGYAQTINSQIEWIEGSQELIVELLKEHEVDVAIGGYSKQTAFKKHIGLTRPYKTERIKVGATDKSKIPDEIEGKEIVVEKASHALVAVVKHKGIPIWKDRVIQTDGLVAGSEEDLISQGLFVSEYNLGTVEHVIAIPKGENGLLKSIENYILREWEKKEIKESL</sequence>
<comment type="caution">
    <text evidence="3">The sequence shown here is derived from an EMBL/GenBank/DDBJ whole genome shotgun (WGS) entry which is preliminary data.</text>
</comment>
<dbReference type="EMBL" id="SMLW01000433">
    <property type="protein sequence ID" value="MTI24598.1"/>
    <property type="molecule type" value="Genomic_DNA"/>
</dbReference>
<keyword evidence="1" id="KW-0812">Transmembrane</keyword>
<dbReference type="Proteomes" id="UP000798808">
    <property type="component" value="Unassembled WGS sequence"/>
</dbReference>
<feature type="transmembrane region" description="Helical" evidence="1">
    <location>
        <begin position="6"/>
        <end position="21"/>
    </location>
</feature>
<dbReference type="InterPro" id="IPR001638">
    <property type="entry name" value="Solute-binding_3/MltF_N"/>
</dbReference>
<feature type="domain" description="Solute-binding protein family 3/N-terminal" evidence="2">
    <location>
        <begin position="59"/>
        <end position="250"/>
    </location>
</feature>
<dbReference type="Pfam" id="PF00497">
    <property type="entry name" value="SBP_bac_3"/>
    <property type="match status" value="1"/>
</dbReference>
<proteinExistence type="predicted"/>